<organism evidence="1">
    <name type="scientific">Rhizophora mucronata</name>
    <name type="common">Asiatic mangrove</name>
    <dbReference type="NCBI Taxonomy" id="61149"/>
    <lineage>
        <taxon>Eukaryota</taxon>
        <taxon>Viridiplantae</taxon>
        <taxon>Streptophyta</taxon>
        <taxon>Embryophyta</taxon>
        <taxon>Tracheophyta</taxon>
        <taxon>Spermatophyta</taxon>
        <taxon>Magnoliopsida</taxon>
        <taxon>eudicotyledons</taxon>
        <taxon>Gunneridae</taxon>
        <taxon>Pentapetalae</taxon>
        <taxon>rosids</taxon>
        <taxon>fabids</taxon>
        <taxon>Malpighiales</taxon>
        <taxon>Rhizophoraceae</taxon>
        <taxon>Rhizophora</taxon>
    </lineage>
</organism>
<protein>
    <submittedName>
        <fullName evidence="1">Uncharacterized protein</fullName>
    </submittedName>
</protein>
<proteinExistence type="predicted"/>
<sequence length="79" mass="9091">MTAAHMMAYGISSKFIDKRKNARKQLISFASDEGCEVFFEPLCFVFVLAPNLSTKKCLQYHSFRSNTLATWENWTEVCT</sequence>
<dbReference type="EMBL" id="GGEC01086527">
    <property type="protein sequence ID" value="MBX67011.1"/>
    <property type="molecule type" value="Transcribed_RNA"/>
</dbReference>
<reference evidence="1" key="1">
    <citation type="submission" date="2018-02" db="EMBL/GenBank/DDBJ databases">
        <title>Rhizophora mucronata_Transcriptome.</title>
        <authorList>
            <person name="Meera S.P."/>
            <person name="Sreeshan A."/>
            <person name="Augustine A."/>
        </authorList>
    </citation>
    <scope>NUCLEOTIDE SEQUENCE</scope>
    <source>
        <tissue evidence="1">Leaf</tissue>
    </source>
</reference>
<accession>A0A2P2QJ83</accession>
<evidence type="ECO:0000313" key="1">
    <source>
        <dbReference type="EMBL" id="MBX67011.1"/>
    </source>
</evidence>
<dbReference type="AlphaFoldDB" id="A0A2P2QJ83"/>
<name>A0A2P2QJ83_RHIMU</name>